<accession>A0A8I0ZRZ1</accession>
<evidence type="ECO:0000313" key="2">
    <source>
        <dbReference type="EMBL" id="MBH5141442.1"/>
    </source>
</evidence>
<comment type="caution">
    <text evidence="2">The sequence shown here is derived from an EMBL/GenBank/DDBJ whole genome shotgun (WGS) entry which is preliminary data.</text>
</comment>
<name>A0A8I0ZRZ1_RHOER</name>
<dbReference type="EMBL" id="JAECSB010000015">
    <property type="protein sequence ID" value="MBH5141442.1"/>
    <property type="molecule type" value="Genomic_DNA"/>
</dbReference>
<evidence type="ECO:0000313" key="3">
    <source>
        <dbReference type="Proteomes" id="UP000627573"/>
    </source>
</evidence>
<gene>
    <name evidence="2" type="ORF">I3517_02275</name>
</gene>
<keyword evidence="1" id="KW-0732">Signal</keyword>
<reference evidence="2 3" key="1">
    <citation type="submission" date="2020-12" db="EMBL/GenBank/DDBJ databases">
        <title>Draft genome sequence of furan degrading bacterial strain FUR100.</title>
        <authorList>
            <person name="Woiski C."/>
        </authorList>
    </citation>
    <scope>NUCLEOTIDE SEQUENCE [LARGE SCALE GENOMIC DNA]</scope>
    <source>
        <strain evidence="2 3">FUR100</strain>
    </source>
</reference>
<organism evidence="2 3">
    <name type="scientific">Rhodococcus erythropolis</name>
    <name type="common">Arthrobacter picolinophilus</name>
    <dbReference type="NCBI Taxonomy" id="1833"/>
    <lineage>
        <taxon>Bacteria</taxon>
        <taxon>Bacillati</taxon>
        <taxon>Actinomycetota</taxon>
        <taxon>Actinomycetes</taxon>
        <taxon>Mycobacteriales</taxon>
        <taxon>Nocardiaceae</taxon>
        <taxon>Rhodococcus</taxon>
        <taxon>Rhodococcus erythropolis group</taxon>
    </lineage>
</organism>
<feature type="signal peptide" evidence="1">
    <location>
        <begin position="1"/>
        <end position="27"/>
    </location>
</feature>
<dbReference type="RefSeq" id="WP_197940477.1">
    <property type="nucleotide sequence ID" value="NZ_JAECSB010000015.1"/>
</dbReference>
<evidence type="ECO:0008006" key="4">
    <source>
        <dbReference type="Google" id="ProtNLM"/>
    </source>
</evidence>
<proteinExistence type="predicted"/>
<dbReference type="AlphaFoldDB" id="A0A8I0ZRZ1"/>
<feature type="chain" id="PRO_5034061654" description="Carboxypeptidase regulatory-like domain-containing protein" evidence="1">
    <location>
        <begin position="28"/>
        <end position="165"/>
    </location>
</feature>
<keyword evidence="3" id="KW-1185">Reference proteome</keyword>
<evidence type="ECO:0000256" key="1">
    <source>
        <dbReference type="SAM" id="SignalP"/>
    </source>
</evidence>
<sequence length="165" mass="16388">MGFKRVGIGAGVLASATALAFAGTASAAPAVEAVPTADYQLCGNVYSGAGLEYNAAPPAAAQGVSGVVISGVISTAPSTTYTATTDSAGRYCIQAPNTMKADVLGGATVKLTAGTPPSPFTTITNNPWKSAAVFGTTNIGTIIFAAHQYGSLSSNSAYHFNFVAS</sequence>
<dbReference type="Proteomes" id="UP000627573">
    <property type="component" value="Unassembled WGS sequence"/>
</dbReference>
<protein>
    <recommendedName>
        <fullName evidence="4">Carboxypeptidase regulatory-like domain-containing protein</fullName>
    </recommendedName>
</protein>